<evidence type="ECO:0000313" key="3">
    <source>
        <dbReference type="Proteomes" id="UP001194468"/>
    </source>
</evidence>
<dbReference type="AlphaFoldDB" id="A0AAD4BLY6"/>
<proteinExistence type="predicted"/>
<protein>
    <submittedName>
        <fullName evidence="2">Uncharacterized protein</fullName>
    </submittedName>
</protein>
<keyword evidence="3" id="KW-1185">Reference proteome</keyword>
<reference evidence="2" key="2">
    <citation type="journal article" date="2020" name="Nat. Commun.">
        <title>Large-scale genome sequencing of mycorrhizal fungi provides insights into the early evolution of symbiotic traits.</title>
        <authorList>
            <person name="Miyauchi S."/>
            <person name="Kiss E."/>
            <person name="Kuo A."/>
            <person name="Drula E."/>
            <person name="Kohler A."/>
            <person name="Sanchez-Garcia M."/>
            <person name="Morin E."/>
            <person name="Andreopoulos B."/>
            <person name="Barry K.W."/>
            <person name="Bonito G."/>
            <person name="Buee M."/>
            <person name="Carver A."/>
            <person name="Chen C."/>
            <person name="Cichocki N."/>
            <person name="Clum A."/>
            <person name="Culley D."/>
            <person name="Crous P.W."/>
            <person name="Fauchery L."/>
            <person name="Girlanda M."/>
            <person name="Hayes R.D."/>
            <person name="Keri Z."/>
            <person name="LaButti K."/>
            <person name="Lipzen A."/>
            <person name="Lombard V."/>
            <person name="Magnuson J."/>
            <person name="Maillard F."/>
            <person name="Murat C."/>
            <person name="Nolan M."/>
            <person name="Ohm R.A."/>
            <person name="Pangilinan J."/>
            <person name="Pereira M.F."/>
            <person name="Perotto S."/>
            <person name="Peter M."/>
            <person name="Pfister S."/>
            <person name="Riley R."/>
            <person name="Sitrit Y."/>
            <person name="Stielow J.B."/>
            <person name="Szollosi G."/>
            <person name="Zifcakova L."/>
            <person name="Stursova M."/>
            <person name="Spatafora J.W."/>
            <person name="Tedersoo L."/>
            <person name="Vaario L.M."/>
            <person name="Yamada A."/>
            <person name="Yan M."/>
            <person name="Wang P."/>
            <person name="Xu J."/>
            <person name="Bruns T."/>
            <person name="Baldrian P."/>
            <person name="Vilgalys R."/>
            <person name="Dunand C."/>
            <person name="Henrissat B."/>
            <person name="Grigoriev I.V."/>
            <person name="Hibbett D."/>
            <person name="Nagy L.G."/>
            <person name="Martin F.M."/>
        </authorList>
    </citation>
    <scope>NUCLEOTIDE SEQUENCE</scope>
    <source>
        <strain evidence="2">BED1</strain>
    </source>
</reference>
<gene>
    <name evidence="2" type="ORF">L210DRAFT_3556162</name>
    <name evidence="1" type="ORF">L210DRAFT_3593186</name>
</gene>
<organism evidence="2 3">
    <name type="scientific">Boletus edulis BED1</name>
    <dbReference type="NCBI Taxonomy" id="1328754"/>
    <lineage>
        <taxon>Eukaryota</taxon>
        <taxon>Fungi</taxon>
        <taxon>Dikarya</taxon>
        <taxon>Basidiomycota</taxon>
        <taxon>Agaricomycotina</taxon>
        <taxon>Agaricomycetes</taxon>
        <taxon>Agaricomycetidae</taxon>
        <taxon>Boletales</taxon>
        <taxon>Boletineae</taxon>
        <taxon>Boletaceae</taxon>
        <taxon>Boletoideae</taxon>
        <taxon>Boletus</taxon>
    </lineage>
</organism>
<dbReference type="EMBL" id="WHUW01000553">
    <property type="protein sequence ID" value="KAF8414394.1"/>
    <property type="molecule type" value="Genomic_DNA"/>
</dbReference>
<dbReference type="EMBL" id="WHUW01000032">
    <property type="protein sequence ID" value="KAF8433789.1"/>
    <property type="molecule type" value="Genomic_DNA"/>
</dbReference>
<evidence type="ECO:0000313" key="2">
    <source>
        <dbReference type="EMBL" id="KAF8433789.1"/>
    </source>
</evidence>
<dbReference type="Proteomes" id="UP001194468">
    <property type="component" value="Unassembled WGS sequence"/>
</dbReference>
<accession>A0AAD4BLY6</accession>
<reference evidence="2" key="1">
    <citation type="submission" date="2019-10" db="EMBL/GenBank/DDBJ databases">
        <authorList>
            <consortium name="DOE Joint Genome Institute"/>
            <person name="Kuo A."/>
            <person name="Miyauchi S."/>
            <person name="Kiss E."/>
            <person name="Drula E."/>
            <person name="Kohler A."/>
            <person name="Sanchez-Garcia M."/>
            <person name="Andreopoulos B."/>
            <person name="Barry K.W."/>
            <person name="Bonito G."/>
            <person name="Buee M."/>
            <person name="Carver A."/>
            <person name="Chen C."/>
            <person name="Cichocki N."/>
            <person name="Clum A."/>
            <person name="Culley D."/>
            <person name="Crous P.W."/>
            <person name="Fauchery L."/>
            <person name="Girlanda M."/>
            <person name="Hayes R."/>
            <person name="Keri Z."/>
            <person name="LaButti K."/>
            <person name="Lipzen A."/>
            <person name="Lombard V."/>
            <person name="Magnuson J."/>
            <person name="Maillard F."/>
            <person name="Morin E."/>
            <person name="Murat C."/>
            <person name="Nolan M."/>
            <person name="Ohm R."/>
            <person name="Pangilinan J."/>
            <person name="Pereira M."/>
            <person name="Perotto S."/>
            <person name="Peter M."/>
            <person name="Riley R."/>
            <person name="Sitrit Y."/>
            <person name="Stielow B."/>
            <person name="Szollosi G."/>
            <person name="Zifcakova L."/>
            <person name="Stursova M."/>
            <person name="Spatafora J.W."/>
            <person name="Tedersoo L."/>
            <person name="Vaario L.-M."/>
            <person name="Yamada A."/>
            <person name="Yan M."/>
            <person name="Wang P."/>
            <person name="Xu J."/>
            <person name="Bruns T."/>
            <person name="Baldrian P."/>
            <person name="Vilgalys R."/>
            <person name="Henrissat B."/>
            <person name="Grigoriev I.V."/>
            <person name="Hibbett D."/>
            <person name="Nagy L.G."/>
            <person name="Martin F.M."/>
        </authorList>
    </citation>
    <scope>NUCLEOTIDE SEQUENCE</scope>
    <source>
        <strain evidence="2">BED1</strain>
    </source>
</reference>
<sequence>MADERTMSTITWLNSAKRNRQEVSTVQDHIQIRQWHRFNPMLTSTPLRTVPVMKW</sequence>
<name>A0AAD4BLY6_BOLED</name>
<comment type="caution">
    <text evidence="2">The sequence shown here is derived from an EMBL/GenBank/DDBJ whole genome shotgun (WGS) entry which is preliminary data.</text>
</comment>
<evidence type="ECO:0000313" key="1">
    <source>
        <dbReference type="EMBL" id="KAF8414394.1"/>
    </source>
</evidence>